<name>A0A6M1LGT8_9PROT</name>
<dbReference type="EMBL" id="JAAIKB010000001">
    <property type="protein sequence ID" value="NGM19312.1"/>
    <property type="molecule type" value="Genomic_DNA"/>
</dbReference>
<evidence type="ECO:0000256" key="2">
    <source>
        <dbReference type="SAM" id="SignalP"/>
    </source>
</evidence>
<dbReference type="CDD" id="cd13602">
    <property type="entry name" value="PBP2_TRAP_BpDctp6_7"/>
    <property type="match status" value="1"/>
</dbReference>
<dbReference type="Pfam" id="PF03480">
    <property type="entry name" value="DctP"/>
    <property type="match status" value="1"/>
</dbReference>
<dbReference type="Gene3D" id="3.40.190.170">
    <property type="entry name" value="Bacterial extracellular solute-binding protein, family 7"/>
    <property type="match status" value="1"/>
</dbReference>
<dbReference type="InterPro" id="IPR038404">
    <property type="entry name" value="TRAP_DctP_sf"/>
</dbReference>
<reference evidence="3 4" key="1">
    <citation type="submission" date="2020-02" db="EMBL/GenBank/DDBJ databases">
        <authorList>
            <person name="Kim H.M."/>
            <person name="Jeon C.O."/>
        </authorList>
    </citation>
    <scope>NUCLEOTIDE SEQUENCE [LARGE SCALE GENOMIC DNA]</scope>
    <source>
        <strain evidence="3 4">PeD5</strain>
    </source>
</reference>
<evidence type="ECO:0000256" key="1">
    <source>
        <dbReference type="ARBA" id="ARBA00022729"/>
    </source>
</evidence>
<evidence type="ECO:0000313" key="3">
    <source>
        <dbReference type="EMBL" id="NGM19312.1"/>
    </source>
</evidence>
<keyword evidence="1 2" id="KW-0732">Signal</keyword>
<dbReference type="RefSeq" id="WP_164693145.1">
    <property type="nucleotide sequence ID" value="NZ_JAAIKB010000001.1"/>
</dbReference>
<dbReference type="NCBIfam" id="NF037995">
    <property type="entry name" value="TRAP_S1"/>
    <property type="match status" value="1"/>
</dbReference>
<keyword evidence="4" id="KW-1185">Reference proteome</keyword>
<dbReference type="GO" id="GO:0055085">
    <property type="term" value="P:transmembrane transport"/>
    <property type="evidence" value="ECO:0007669"/>
    <property type="project" value="InterPro"/>
</dbReference>
<dbReference type="AlphaFoldDB" id="A0A6M1LGT8"/>
<gene>
    <name evidence="3" type="ORF">G3576_04745</name>
</gene>
<dbReference type="PANTHER" id="PTHR33376:SF4">
    <property type="entry name" value="SIALIC ACID-BINDING PERIPLASMIC PROTEIN SIAP"/>
    <property type="match status" value="1"/>
</dbReference>
<dbReference type="Proteomes" id="UP000475385">
    <property type="component" value="Unassembled WGS sequence"/>
</dbReference>
<protein>
    <submittedName>
        <fullName evidence="3">TRAP transporter substrate-binding protein</fullName>
    </submittedName>
</protein>
<reference evidence="3 4" key="2">
    <citation type="submission" date="2020-03" db="EMBL/GenBank/DDBJ databases">
        <title>Roseomonas stagni sp. nov., isolated from pond water in Japan.</title>
        <authorList>
            <person name="Furuhata K."/>
            <person name="Miyamoto H."/>
            <person name="Goto K."/>
        </authorList>
    </citation>
    <scope>NUCLEOTIDE SEQUENCE [LARGE SCALE GENOMIC DNA]</scope>
    <source>
        <strain evidence="3 4">PeD5</strain>
    </source>
</reference>
<sequence>MMFGRRAALGAVAAGLAARGALAQGARWQAATGFADGNYHTRNLREFIAEVAQATEGGVTIQLHSNGSLMPQPQIKRGVQTGQIQLGEILLTAYGNEDPFFDADAVPGLVQNLEDARRLAAVQAPFIEARFARQGMMLLYMAPWPQVAITANQNLTDPAQLRGLRLRSYSPISTRLAALLGATGTLVTAPEVPQAFSTGIIQAQLTTAPVAADTAVWDYSRYFINAAIATSKNAVFVSRRAFEALPEAQRALVLQAAERAGARGWRLASEAQAEAEARMRARGVQVVEATPALLGAIRTAGQTMIEEWAVRAGEDGRRMLEAYRASRG</sequence>
<accession>A0A6M1LGT8</accession>
<feature type="signal peptide" evidence="2">
    <location>
        <begin position="1"/>
        <end position="23"/>
    </location>
</feature>
<proteinExistence type="predicted"/>
<comment type="caution">
    <text evidence="3">The sequence shown here is derived from an EMBL/GenBank/DDBJ whole genome shotgun (WGS) entry which is preliminary data.</text>
</comment>
<organism evidence="3 4">
    <name type="scientific">Falsiroseomonas algicola</name>
    <dbReference type="NCBI Taxonomy" id="2716930"/>
    <lineage>
        <taxon>Bacteria</taxon>
        <taxon>Pseudomonadati</taxon>
        <taxon>Pseudomonadota</taxon>
        <taxon>Alphaproteobacteria</taxon>
        <taxon>Acetobacterales</taxon>
        <taxon>Roseomonadaceae</taxon>
        <taxon>Falsiroseomonas</taxon>
    </lineage>
</organism>
<feature type="chain" id="PRO_5027060140" evidence="2">
    <location>
        <begin position="24"/>
        <end position="328"/>
    </location>
</feature>
<evidence type="ECO:0000313" key="4">
    <source>
        <dbReference type="Proteomes" id="UP000475385"/>
    </source>
</evidence>
<dbReference type="InterPro" id="IPR018389">
    <property type="entry name" value="DctP_fam"/>
</dbReference>
<dbReference type="PANTHER" id="PTHR33376">
    <property type="match status" value="1"/>
</dbReference>